<dbReference type="Proteomes" id="UP001162992">
    <property type="component" value="Chromosome 1"/>
</dbReference>
<gene>
    <name evidence="1" type="ORF">O6H91_01G028900</name>
</gene>
<protein>
    <submittedName>
        <fullName evidence="1">Uncharacterized protein</fullName>
    </submittedName>
</protein>
<dbReference type="EMBL" id="CM055092">
    <property type="protein sequence ID" value="KAJ7568354.1"/>
    <property type="molecule type" value="Genomic_DNA"/>
</dbReference>
<sequence length="200" mass="23517">MKVAANSTKKRLRGDDVEISCSRNGSLEIFSNIFEFWKEVKDNLSLCLLTALCERSGLPPPPSFLLLPTELKMRILEMLPAAALASLGCVCSELRFLASSNDLWKERYKQEFGLREGNQGSEYGWKSAFAREWVRRKQREDGLQDHALKSRDHSCALAIATIFGTWIWQHRRRLRSFAYLTWKIWRRHRPRWFRGRILEW</sequence>
<evidence type="ECO:0000313" key="1">
    <source>
        <dbReference type="EMBL" id="KAJ7568354.1"/>
    </source>
</evidence>
<name>A0ACC2EPD1_DIPCM</name>
<accession>A0ACC2EPD1</accession>
<organism evidence="1 2">
    <name type="scientific">Diphasiastrum complanatum</name>
    <name type="common">Issler's clubmoss</name>
    <name type="synonym">Lycopodium complanatum</name>
    <dbReference type="NCBI Taxonomy" id="34168"/>
    <lineage>
        <taxon>Eukaryota</taxon>
        <taxon>Viridiplantae</taxon>
        <taxon>Streptophyta</taxon>
        <taxon>Embryophyta</taxon>
        <taxon>Tracheophyta</taxon>
        <taxon>Lycopodiopsida</taxon>
        <taxon>Lycopodiales</taxon>
        <taxon>Lycopodiaceae</taxon>
        <taxon>Lycopodioideae</taxon>
        <taxon>Diphasiastrum</taxon>
    </lineage>
</organism>
<proteinExistence type="predicted"/>
<evidence type="ECO:0000313" key="2">
    <source>
        <dbReference type="Proteomes" id="UP001162992"/>
    </source>
</evidence>
<comment type="caution">
    <text evidence="1">The sequence shown here is derived from an EMBL/GenBank/DDBJ whole genome shotgun (WGS) entry which is preliminary data.</text>
</comment>
<reference evidence="2" key="1">
    <citation type="journal article" date="2024" name="Proc. Natl. Acad. Sci. U.S.A.">
        <title>Extraordinary preservation of gene collinearity over three hundred million years revealed in homosporous lycophytes.</title>
        <authorList>
            <person name="Li C."/>
            <person name="Wickell D."/>
            <person name="Kuo L.Y."/>
            <person name="Chen X."/>
            <person name="Nie B."/>
            <person name="Liao X."/>
            <person name="Peng D."/>
            <person name="Ji J."/>
            <person name="Jenkins J."/>
            <person name="Williams M."/>
            <person name="Shu S."/>
            <person name="Plott C."/>
            <person name="Barry K."/>
            <person name="Rajasekar S."/>
            <person name="Grimwood J."/>
            <person name="Han X."/>
            <person name="Sun S."/>
            <person name="Hou Z."/>
            <person name="He W."/>
            <person name="Dai G."/>
            <person name="Sun C."/>
            <person name="Schmutz J."/>
            <person name="Leebens-Mack J.H."/>
            <person name="Li F.W."/>
            <person name="Wang L."/>
        </authorList>
    </citation>
    <scope>NUCLEOTIDE SEQUENCE [LARGE SCALE GENOMIC DNA]</scope>
    <source>
        <strain evidence="2">cv. PW_Plant_1</strain>
    </source>
</reference>
<keyword evidence="2" id="KW-1185">Reference proteome</keyword>